<dbReference type="Pfam" id="PF11905">
    <property type="entry name" value="DUF3425"/>
    <property type="match status" value="1"/>
</dbReference>
<dbReference type="InterPro" id="IPR021833">
    <property type="entry name" value="DUF3425"/>
</dbReference>
<sequence>MHQSHSQIDDQSIAGRAWDEAERVRSHERRSLHYWYKPQRTTTHVEAFGIMLGANGMPGIARGGVLEQANISIPIHSIQPLNDHSSDPLSRFYMELVGAKRLLLAEGYPSDGVLGPADIDVTSLMENRAPCGSQDSPSTLCQWAVNMVRGLEGMGMPEKLATILMTARLLRVLSTFENYQDLPDCMKPTPLQTFVPHPAWINFVPWPHIRDVLITTPEALAAGEHAALFQRTTSVNWPWSAAEAIYINPATNQIGLASAFERYVGDVNNWSLAPAVVAIFPAIADKAWIK</sequence>
<comment type="caution">
    <text evidence="1">The sequence shown here is derived from an EMBL/GenBank/DDBJ whole genome shotgun (WGS) entry which is preliminary data.</text>
</comment>
<dbReference type="PANTHER" id="PTHR37012:SF2">
    <property type="entry name" value="BZIP DOMAIN-CONTAINING PROTEIN-RELATED"/>
    <property type="match status" value="1"/>
</dbReference>
<proteinExistence type="predicted"/>
<name>A0ABR0LWX9_9PEZI</name>
<dbReference type="PANTHER" id="PTHR37012">
    <property type="entry name" value="B-ZIP TRANSCRIPTION FACTOR (EUROFUNG)-RELATED"/>
    <property type="match status" value="1"/>
</dbReference>
<evidence type="ECO:0000313" key="2">
    <source>
        <dbReference type="Proteomes" id="UP001357485"/>
    </source>
</evidence>
<gene>
    <name evidence="1" type="ORF">LTR16_005185</name>
</gene>
<dbReference type="Proteomes" id="UP001357485">
    <property type="component" value="Unassembled WGS sequence"/>
</dbReference>
<dbReference type="EMBL" id="JAVRRA010009002">
    <property type="protein sequence ID" value="KAK5253242.1"/>
    <property type="molecule type" value="Genomic_DNA"/>
</dbReference>
<reference evidence="1 2" key="1">
    <citation type="submission" date="2023-08" db="EMBL/GenBank/DDBJ databases">
        <title>Black Yeasts Isolated from many extreme environments.</title>
        <authorList>
            <person name="Coleine C."/>
            <person name="Stajich J.E."/>
            <person name="Selbmann L."/>
        </authorList>
    </citation>
    <scope>NUCLEOTIDE SEQUENCE [LARGE SCALE GENOMIC DNA]</scope>
    <source>
        <strain evidence="1 2">CCFEE 536</strain>
    </source>
</reference>
<accession>A0ABR0LWX9</accession>
<evidence type="ECO:0000313" key="1">
    <source>
        <dbReference type="EMBL" id="KAK5253242.1"/>
    </source>
</evidence>
<organism evidence="1 2">
    <name type="scientific">Cryomyces antarcticus</name>
    <dbReference type="NCBI Taxonomy" id="329879"/>
    <lineage>
        <taxon>Eukaryota</taxon>
        <taxon>Fungi</taxon>
        <taxon>Dikarya</taxon>
        <taxon>Ascomycota</taxon>
        <taxon>Pezizomycotina</taxon>
        <taxon>Dothideomycetes</taxon>
        <taxon>Dothideomycetes incertae sedis</taxon>
        <taxon>Cryomyces</taxon>
    </lineage>
</organism>
<keyword evidence="2" id="KW-1185">Reference proteome</keyword>
<protein>
    <submittedName>
        <fullName evidence="1">Uncharacterized protein</fullName>
    </submittedName>
</protein>